<protein>
    <recommendedName>
        <fullName evidence="3">TIGR04255 family protein</fullName>
    </recommendedName>
</protein>
<dbReference type="Proteomes" id="UP001324185">
    <property type="component" value="Chromosome"/>
</dbReference>
<sequence length="259" mass="29593">MAFASAKAKIERSRELIAEIDALISDTPPYTYILETNTHTDERATFAKSDQRVIDRLVVRCGEVFHNLRSSIDHAYFETVSPKVEDESKHGAIQFPFAKKEESLEQSVRSRMAHYVSEDFVQAICELKPFLGDGGNTLIFLIHEINIVDKHKFPTPIGDYTHISSEMIRAQIPDFPAGLVNAQFGQNRRDVGWTSRLYNPKDIGEIVPPTMNIFHKTLDVPVNVSFSIRDPYYFKSVQDSFNEMLEEVERVLTVMESFT</sequence>
<accession>A0ABZ0X4S7</accession>
<evidence type="ECO:0000313" key="1">
    <source>
        <dbReference type="EMBL" id="WQG85606.1"/>
    </source>
</evidence>
<reference evidence="1 2" key="1">
    <citation type="submission" date="2023-11" db="EMBL/GenBank/DDBJ databases">
        <title>MicrobeMod: A computational toolkit for identifying prokaryotic methylation and restriction-modification with nanopore sequencing.</title>
        <authorList>
            <person name="Crits-Christoph A."/>
            <person name="Kang S.C."/>
            <person name="Lee H."/>
            <person name="Ostrov N."/>
        </authorList>
    </citation>
    <scope>NUCLEOTIDE SEQUENCE [LARGE SCALE GENOMIC DNA]</scope>
    <source>
        <strain evidence="1 2">DSMZ 16071</strain>
    </source>
</reference>
<proteinExistence type="predicted"/>
<gene>
    <name evidence="1" type="ORF">SR900_01680</name>
</gene>
<organism evidence="1 2">
    <name type="scientific">Kangiella aquimarina</name>
    <dbReference type="NCBI Taxonomy" id="261965"/>
    <lineage>
        <taxon>Bacteria</taxon>
        <taxon>Pseudomonadati</taxon>
        <taxon>Pseudomonadota</taxon>
        <taxon>Gammaproteobacteria</taxon>
        <taxon>Kangiellales</taxon>
        <taxon>Kangiellaceae</taxon>
        <taxon>Kangiella</taxon>
    </lineage>
</organism>
<dbReference type="EMBL" id="CP140158">
    <property type="protein sequence ID" value="WQG85606.1"/>
    <property type="molecule type" value="Genomic_DNA"/>
</dbReference>
<evidence type="ECO:0000313" key="2">
    <source>
        <dbReference type="Proteomes" id="UP001324185"/>
    </source>
</evidence>
<keyword evidence="2" id="KW-1185">Reference proteome</keyword>
<dbReference type="RefSeq" id="WP_018623596.1">
    <property type="nucleotide sequence ID" value="NZ_CP140158.1"/>
</dbReference>
<name>A0ABZ0X4S7_9GAMM</name>
<evidence type="ECO:0008006" key="3">
    <source>
        <dbReference type="Google" id="ProtNLM"/>
    </source>
</evidence>